<dbReference type="SMART" id="SM00226">
    <property type="entry name" value="LMWPc"/>
    <property type="match status" value="1"/>
</dbReference>
<protein>
    <submittedName>
        <fullName evidence="2">Protein-tyrosine phosphatase</fullName>
    </submittedName>
</protein>
<dbReference type="Proteomes" id="UP000248132">
    <property type="component" value="Unassembled WGS sequence"/>
</dbReference>
<dbReference type="SUPFAM" id="SSF52788">
    <property type="entry name" value="Phosphotyrosine protein phosphatases I"/>
    <property type="match status" value="1"/>
</dbReference>
<dbReference type="InterPro" id="IPR036196">
    <property type="entry name" value="Ptyr_pPase_sf"/>
</dbReference>
<organism evidence="2 3">
    <name type="scientific">Ruminiclostridium sufflavum DSM 19573</name>
    <dbReference type="NCBI Taxonomy" id="1121337"/>
    <lineage>
        <taxon>Bacteria</taxon>
        <taxon>Bacillati</taxon>
        <taxon>Bacillota</taxon>
        <taxon>Clostridia</taxon>
        <taxon>Eubacteriales</taxon>
        <taxon>Oscillospiraceae</taxon>
        <taxon>Ruminiclostridium</taxon>
    </lineage>
</organism>
<dbReference type="InterPro" id="IPR023485">
    <property type="entry name" value="Ptyr_pPase"/>
</dbReference>
<dbReference type="AlphaFoldDB" id="A0A318XNG1"/>
<evidence type="ECO:0000259" key="1">
    <source>
        <dbReference type="SMART" id="SM00226"/>
    </source>
</evidence>
<dbReference type="RefSeq" id="WP_242981138.1">
    <property type="nucleotide sequence ID" value="NZ_QKMR01000003.1"/>
</dbReference>
<dbReference type="EMBL" id="QKMR01000003">
    <property type="protein sequence ID" value="PYG89542.1"/>
    <property type="molecule type" value="Genomic_DNA"/>
</dbReference>
<feature type="domain" description="Phosphotyrosine protein phosphatase I" evidence="1">
    <location>
        <begin position="12"/>
        <end position="165"/>
    </location>
</feature>
<dbReference type="PANTHER" id="PTHR11717">
    <property type="entry name" value="LOW MOLECULAR WEIGHT PROTEIN TYROSINE PHOSPHATASE"/>
    <property type="match status" value="1"/>
</dbReference>
<reference evidence="2 3" key="1">
    <citation type="submission" date="2018-06" db="EMBL/GenBank/DDBJ databases">
        <title>Genomic Encyclopedia of Type Strains, Phase I: the one thousand microbial genomes (KMG-I) project.</title>
        <authorList>
            <person name="Kyrpides N."/>
        </authorList>
    </citation>
    <scope>NUCLEOTIDE SEQUENCE [LARGE SCALE GENOMIC DNA]</scope>
    <source>
        <strain evidence="2 3">DSM 19573</strain>
    </source>
</reference>
<dbReference type="InterPro" id="IPR050438">
    <property type="entry name" value="LMW_PTPase"/>
</dbReference>
<dbReference type="GO" id="GO:0004725">
    <property type="term" value="F:protein tyrosine phosphatase activity"/>
    <property type="evidence" value="ECO:0007669"/>
    <property type="project" value="TreeGrafter"/>
</dbReference>
<dbReference type="Pfam" id="PF01451">
    <property type="entry name" value="LMWPc"/>
    <property type="match status" value="1"/>
</dbReference>
<gene>
    <name evidence="2" type="ORF">LY28_00761</name>
</gene>
<sequence>MENKDITRKNNLSILFVCTGNTCRSCMAEGIFRYASYVEVCKSGFSAVSRGIHAFDGDSASEHSINALKALWDIDISLHKAKRLDYEDVLKADFTFTMTRAHRDILKARFPDKYYCIYTLKEYAYPEIEQGSNMLDISDPYGMPYHRYESCAKEIFECIKIVIEKFK</sequence>
<dbReference type="PANTHER" id="PTHR11717:SF31">
    <property type="entry name" value="LOW MOLECULAR WEIGHT PROTEIN-TYROSINE-PHOSPHATASE ETP-RELATED"/>
    <property type="match status" value="1"/>
</dbReference>
<dbReference type="CDD" id="cd16344">
    <property type="entry name" value="LMWPAP"/>
    <property type="match status" value="1"/>
</dbReference>
<evidence type="ECO:0000313" key="2">
    <source>
        <dbReference type="EMBL" id="PYG89542.1"/>
    </source>
</evidence>
<accession>A0A318XNG1</accession>
<comment type="caution">
    <text evidence="2">The sequence shown here is derived from an EMBL/GenBank/DDBJ whole genome shotgun (WGS) entry which is preliminary data.</text>
</comment>
<evidence type="ECO:0000313" key="3">
    <source>
        <dbReference type="Proteomes" id="UP000248132"/>
    </source>
</evidence>
<keyword evidence="3" id="KW-1185">Reference proteome</keyword>
<name>A0A318XNG1_9FIRM</name>
<dbReference type="Gene3D" id="3.40.50.2300">
    <property type="match status" value="1"/>
</dbReference>
<proteinExistence type="predicted"/>